<feature type="domain" description="Pyruvate kinase barrel" evidence="15">
    <location>
        <begin position="7"/>
        <end position="328"/>
    </location>
</feature>
<feature type="domain" description="Pyruvate kinase C-terminal" evidence="16">
    <location>
        <begin position="363"/>
        <end position="474"/>
    </location>
</feature>
<dbReference type="AlphaFoldDB" id="A0A368P937"/>
<dbReference type="PROSITE" id="PS00110">
    <property type="entry name" value="PYRUVATE_KINASE"/>
    <property type="match status" value="1"/>
</dbReference>
<keyword evidence="11 14" id="KW-0324">Glycolysis</keyword>
<dbReference type="SUPFAM" id="SSF50800">
    <property type="entry name" value="PK beta-barrel domain-like"/>
    <property type="match status" value="1"/>
</dbReference>
<evidence type="ECO:0000256" key="10">
    <source>
        <dbReference type="ARBA" id="ARBA00022842"/>
    </source>
</evidence>
<dbReference type="Pfam" id="PF02887">
    <property type="entry name" value="PK_C"/>
    <property type="match status" value="1"/>
</dbReference>
<evidence type="ECO:0000313" key="18">
    <source>
        <dbReference type="Proteomes" id="UP000252249"/>
    </source>
</evidence>
<evidence type="ECO:0000256" key="2">
    <source>
        <dbReference type="ARBA" id="ARBA00004997"/>
    </source>
</evidence>
<dbReference type="InterPro" id="IPR036918">
    <property type="entry name" value="Pyrv_Knase_C_sf"/>
</dbReference>
<evidence type="ECO:0000256" key="9">
    <source>
        <dbReference type="ARBA" id="ARBA00022840"/>
    </source>
</evidence>
<dbReference type="Proteomes" id="UP000252249">
    <property type="component" value="Unassembled WGS sequence"/>
</dbReference>
<evidence type="ECO:0000256" key="12">
    <source>
        <dbReference type="ARBA" id="ARBA00023317"/>
    </source>
</evidence>
<keyword evidence="18" id="KW-1185">Reference proteome</keyword>
<evidence type="ECO:0000256" key="14">
    <source>
        <dbReference type="RuleBase" id="RU000504"/>
    </source>
</evidence>
<dbReference type="GO" id="GO:0004743">
    <property type="term" value="F:pyruvate kinase activity"/>
    <property type="evidence" value="ECO:0007669"/>
    <property type="project" value="UniProtKB-UniRule"/>
</dbReference>
<comment type="pathway">
    <text evidence="2 14">Carbohydrate degradation; glycolysis; pyruvate from D-glyceraldehyde 3-phosphate: step 5/5.</text>
</comment>
<keyword evidence="10 14" id="KW-0460">Magnesium</keyword>
<dbReference type="InterPro" id="IPR018209">
    <property type="entry name" value="Pyrv_Knase_AS"/>
</dbReference>
<dbReference type="Gene3D" id="2.40.33.10">
    <property type="entry name" value="PK beta-barrel domain-like"/>
    <property type="match status" value="1"/>
</dbReference>
<dbReference type="GO" id="GO:0016301">
    <property type="term" value="F:kinase activity"/>
    <property type="evidence" value="ECO:0007669"/>
    <property type="project" value="UniProtKB-KW"/>
</dbReference>
<organism evidence="17 18">
    <name type="scientific">Oceanihabitans sediminis</name>
    <dbReference type="NCBI Taxonomy" id="1812012"/>
    <lineage>
        <taxon>Bacteria</taxon>
        <taxon>Pseudomonadati</taxon>
        <taxon>Bacteroidota</taxon>
        <taxon>Flavobacteriia</taxon>
        <taxon>Flavobacteriales</taxon>
        <taxon>Flavobacteriaceae</taxon>
        <taxon>Oceanihabitans</taxon>
    </lineage>
</organism>
<name>A0A368P937_9FLAO</name>
<dbReference type="NCBIfam" id="NF004978">
    <property type="entry name" value="PRK06354.1"/>
    <property type="match status" value="1"/>
</dbReference>
<dbReference type="NCBIfam" id="TIGR01064">
    <property type="entry name" value="pyruv_kin"/>
    <property type="match status" value="1"/>
</dbReference>
<protein>
    <recommendedName>
        <fullName evidence="4 13">Pyruvate kinase</fullName>
        <ecNumber evidence="4 13">2.7.1.40</ecNumber>
    </recommendedName>
</protein>
<dbReference type="GO" id="GO:0000287">
    <property type="term" value="F:magnesium ion binding"/>
    <property type="evidence" value="ECO:0007669"/>
    <property type="project" value="UniProtKB-UniRule"/>
</dbReference>
<comment type="catalytic activity">
    <reaction evidence="14">
        <text>pyruvate + ATP = phosphoenolpyruvate + ADP + H(+)</text>
        <dbReference type="Rhea" id="RHEA:18157"/>
        <dbReference type="ChEBI" id="CHEBI:15361"/>
        <dbReference type="ChEBI" id="CHEBI:15378"/>
        <dbReference type="ChEBI" id="CHEBI:30616"/>
        <dbReference type="ChEBI" id="CHEBI:58702"/>
        <dbReference type="ChEBI" id="CHEBI:456216"/>
        <dbReference type="EC" id="2.7.1.40"/>
    </reaction>
</comment>
<dbReference type="Gene3D" id="3.20.20.60">
    <property type="entry name" value="Phosphoenolpyruvate-binding domains"/>
    <property type="match status" value="1"/>
</dbReference>
<evidence type="ECO:0000256" key="6">
    <source>
        <dbReference type="ARBA" id="ARBA00022723"/>
    </source>
</evidence>
<gene>
    <name evidence="17" type="primary">pyk</name>
    <name evidence="17" type="ORF">DU428_03350</name>
</gene>
<keyword evidence="5 14" id="KW-0808">Transferase</keyword>
<dbReference type="SUPFAM" id="SSF52935">
    <property type="entry name" value="PK C-terminal domain-like"/>
    <property type="match status" value="1"/>
</dbReference>
<dbReference type="InterPro" id="IPR040442">
    <property type="entry name" value="Pyrv_kinase-like_dom_sf"/>
</dbReference>
<evidence type="ECO:0000256" key="11">
    <source>
        <dbReference type="ARBA" id="ARBA00023152"/>
    </source>
</evidence>
<dbReference type="InterPro" id="IPR015813">
    <property type="entry name" value="Pyrv/PenolPyrv_kinase-like_dom"/>
</dbReference>
<dbReference type="FunFam" id="2.40.33.10:FF:000001">
    <property type="entry name" value="Pyruvate kinase"/>
    <property type="match status" value="1"/>
</dbReference>
<accession>A0A368P937</accession>
<dbReference type="InterPro" id="IPR001697">
    <property type="entry name" value="Pyr_Knase"/>
</dbReference>
<dbReference type="GO" id="GO:0030955">
    <property type="term" value="F:potassium ion binding"/>
    <property type="evidence" value="ECO:0007669"/>
    <property type="project" value="UniProtKB-UniRule"/>
</dbReference>
<dbReference type="RefSeq" id="WP_072347637.1">
    <property type="nucleotide sequence ID" value="NZ_JAWVXR010000001.1"/>
</dbReference>
<dbReference type="InterPro" id="IPR015793">
    <property type="entry name" value="Pyrv_Knase_brl"/>
</dbReference>
<keyword evidence="9" id="KW-0067">ATP-binding</keyword>
<dbReference type="InterPro" id="IPR015806">
    <property type="entry name" value="Pyrv_Knase_insert_dom_sf"/>
</dbReference>
<sequence length="484" mass="53918">MNTAKRKKTKIVATLGPATSSKKVLKAMLDEGVDVFRINFSHADYDDVKKRIKMIRELNKEFGYNAAILGDLQGPKLRVGVMKGDIIVKKGEEITFATGERFVGTKKRVYMTYDRFPQDAKPGERILLDDGKLIFEVVSTDKKSEVKAKVIQGGPLKSKKGVNLPNTNISQPALTEKDIEDAIFAIEQKVDWMALSFVRHAEDLMQLEELIKKHSDHKIPIIAKIEKPEAVENIDKIVAYCDGLMVARGDLGVEVPAEQVPLIQKQLVLRAKKARIPVIIATQMMETMISSLTPTRAEVNDVANSVMDGADAVMLSGETSVGQYPVQVIKQMSDIIKSVEDSPLIQVPQMHPHIRTKRYITKSICYHAALMANEIDAKGISTLTNSGYTAFQISAWRPSAHILVFTSNKRILTQLNLLWGVKAFYYDKFVSTDETIEDVNAIACEKGYLEVGDMLVSLAAMPIQEKGMVNTLRVTEITECSFKK</sequence>
<evidence type="ECO:0000256" key="13">
    <source>
        <dbReference type="NCBIfam" id="TIGR01064"/>
    </source>
</evidence>
<dbReference type="PANTHER" id="PTHR11817">
    <property type="entry name" value="PYRUVATE KINASE"/>
    <property type="match status" value="1"/>
</dbReference>
<dbReference type="InterPro" id="IPR011037">
    <property type="entry name" value="Pyrv_Knase-like_insert_dom_sf"/>
</dbReference>
<evidence type="ECO:0000256" key="7">
    <source>
        <dbReference type="ARBA" id="ARBA00022741"/>
    </source>
</evidence>
<dbReference type="SUPFAM" id="SSF51621">
    <property type="entry name" value="Phosphoenolpyruvate/pyruvate domain"/>
    <property type="match status" value="1"/>
</dbReference>
<keyword evidence="7" id="KW-0547">Nucleotide-binding</keyword>
<evidence type="ECO:0000256" key="8">
    <source>
        <dbReference type="ARBA" id="ARBA00022777"/>
    </source>
</evidence>
<proteinExistence type="inferred from homology"/>
<keyword evidence="12 17" id="KW-0670">Pyruvate</keyword>
<comment type="cofactor">
    <cofactor evidence="1">
        <name>K(+)</name>
        <dbReference type="ChEBI" id="CHEBI:29103"/>
    </cofactor>
</comment>
<evidence type="ECO:0000256" key="4">
    <source>
        <dbReference type="ARBA" id="ARBA00012142"/>
    </source>
</evidence>
<dbReference type="UniPathway" id="UPA00109">
    <property type="reaction ID" value="UER00188"/>
</dbReference>
<keyword evidence="8 14" id="KW-0418">Kinase</keyword>
<dbReference type="NCBIfam" id="NF004491">
    <property type="entry name" value="PRK05826.1"/>
    <property type="match status" value="1"/>
</dbReference>
<dbReference type="Gene3D" id="3.40.1380.20">
    <property type="entry name" value="Pyruvate kinase, C-terminal domain"/>
    <property type="match status" value="1"/>
</dbReference>
<evidence type="ECO:0000256" key="1">
    <source>
        <dbReference type="ARBA" id="ARBA00001958"/>
    </source>
</evidence>
<comment type="similarity">
    <text evidence="3 14">Belongs to the pyruvate kinase family.</text>
</comment>
<evidence type="ECO:0000259" key="16">
    <source>
        <dbReference type="Pfam" id="PF02887"/>
    </source>
</evidence>
<dbReference type="InterPro" id="IPR015795">
    <property type="entry name" value="Pyrv_Knase_C"/>
</dbReference>
<dbReference type="GO" id="GO:0005524">
    <property type="term" value="F:ATP binding"/>
    <property type="evidence" value="ECO:0007669"/>
    <property type="project" value="UniProtKB-KW"/>
</dbReference>
<evidence type="ECO:0000259" key="15">
    <source>
        <dbReference type="Pfam" id="PF00224"/>
    </source>
</evidence>
<dbReference type="EMBL" id="QPIG01000001">
    <property type="protein sequence ID" value="RCU58425.1"/>
    <property type="molecule type" value="Genomic_DNA"/>
</dbReference>
<dbReference type="OrthoDB" id="9812123at2"/>
<evidence type="ECO:0000313" key="17">
    <source>
        <dbReference type="EMBL" id="RCU58425.1"/>
    </source>
</evidence>
<evidence type="ECO:0000256" key="3">
    <source>
        <dbReference type="ARBA" id="ARBA00008663"/>
    </source>
</evidence>
<dbReference type="EC" id="2.7.1.40" evidence="4 13"/>
<comment type="caution">
    <text evidence="17">The sequence shown here is derived from an EMBL/GenBank/DDBJ whole genome shotgun (WGS) entry which is preliminary data.</text>
</comment>
<reference evidence="17 18" key="1">
    <citation type="submission" date="2018-07" db="EMBL/GenBank/DDBJ databases">
        <title>Oceanihabitans testaceum sp. nov., isolated from marine sediment.</title>
        <authorList>
            <person name="Li C.-M."/>
        </authorList>
    </citation>
    <scope>NUCLEOTIDE SEQUENCE [LARGE SCALE GENOMIC DNA]</scope>
    <source>
        <strain evidence="17 18">S9-10</strain>
    </source>
</reference>
<dbReference type="Pfam" id="PF00224">
    <property type="entry name" value="PK"/>
    <property type="match status" value="1"/>
</dbReference>
<evidence type="ECO:0000256" key="5">
    <source>
        <dbReference type="ARBA" id="ARBA00022679"/>
    </source>
</evidence>
<keyword evidence="6" id="KW-0479">Metal-binding</keyword>
<dbReference type="PRINTS" id="PR01050">
    <property type="entry name" value="PYRUVTKNASE"/>
</dbReference>